<keyword evidence="5" id="KW-1185">Reference proteome</keyword>
<feature type="signal peptide" evidence="2">
    <location>
        <begin position="1"/>
        <end position="26"/>
    </location>
</feature>
<gene>
    <name evidence="4" type="ORF">BG844_37575</name>
</gene>
<feature type="chain" id="PRO_5009664398" description="Solute-binding protein family 3/N-terminal domain-containing protein" evidence="2">
    <location>
        <begin position="27"/>
        <end position="286"/>
    </location>
</feature>
<keyword evidence="1 2" id="KW-0732">Signal</keyword>
<dbReference type="SMART" id="SM00062">
    <property type="entry name" value="PBPb"/>
    <property type="match status" value="1"/>
</dbReference>
<name>A0A1K0GJT4_9ACTN</name>
<evidence type="ECO:0000256" key="1">
    <source>
        <dbReference type="ARBA" id="ARBA00022729"/>
    </source>
</evidence>
<evidence type="ECO:0000256" key="2">
    <source>
        <dbReference type="SAM" id="SignalP"/>
    </source>
</evidence>
<feature type="domain" description="Solute-binding protein family 3/N-terminal" evidence="3">
    <location>
        <begin position="47"/>
        <end position="274"/>
    </location>
</feature>
<dbReference type="AlphaFoldDB" id="A0A1K0GJT4"/>
<dbReference type="SUPFAM" id="SSF53850">
    <property type="entry name" value="Periplasmic binding protein-like II"/>
    <property type="match status" value="1"/>
</dbReference>
<dbReference type="Gene3D" id="3.40.190.10">
    <property type="entry name" value="Periplasmic binding protein-like II"/>
    <property type="match status" value="2"/>
</dbReference>
<sequence>MRAIRVMTALAVATAVTIGGASYSGAAPSGQGAAAAAVPADVREAGVLVVASEIAYPPFEFYDDQKKPQGVDYDLAVALTERMNLRLDFRNVAWDDIIPTVAEHKADAVMSGMTDNAERQQKLTYVDYLIEGSQVVVAQGNPAGIKGLDGVCGRRVAFQAETTQDELVRAQAELCADAGRPAPRVRAVEAGEAYPLLQKGTVDAVVDGYTSAATQVEEGQGAFELVGVQLEASPMGIGLAKDRLELRHAVQLALREIIADGTYAKVLDKWGIGAEALTTAAIDGGV</sequence>
<comment type="caution">
    <text evidence="4">The sequence shown here is derived from an EMBL/GenBank/DDBJ whole genome shotgun (WGS) entry which is preliminary data.</text>
</comment>
<dbReference type="Pfam" id="PF00497">
    <property type="entry name" value="SBP_bac_3"/>
    <property type="match status" value="1"/>
</dbReference>
<dbReference type="PANTHER" id="PTHR35936">
    <property type="entry name" value="MEMBRANE-BOUND LYTIC MUREIN TRANSGLYCOSYLASE F"/>
    <property type="match status" value="1"/>
</dbReference>
<evidence type="ECO:0000259" key="3">
    <source>
        <dbReference type="SMART" id="SM00062"/>
    </source>
</evidence>
<organism evidence="4 5">
    <name type="scientific">Couchioplanes caeruleus subsp. caeruleus</name>
    <dbReference type="NCBI Taxonomy" id="56427"/>
    <lineage>
        <taxon>Bacteria</taxon>
        <taxon>Bacillati</taxon>
        <taxon>Actinomycetota</taxon>
        <taxon>Actinomycetes</taxon>
        <taxon>Micromonosporales</taxon>
        <taxon>Micromonosporaceae</taxon>
        <taxon>Couchioplanes</taxon>
    </lineage>
</organism>
<dbReference type="InterPro" id="IPR001638">
    <property type="entry name" value="Solute-binding_3/MltF_N"/>
</dbReference>
<dbReference type="CDD" id="cd01004">
    <property type="entry name" value="PBP2_MidA_like"/>
    <property type="match status" value="1"/>
</dbReference>
<dbReference type="EMBL" id="MEIA01000569">
    <property type="protein sequence ID" value="OJF09443.1"/>
    <property type="molecule type" value="Genomic_DNA"/>
</dbReference>
<dbReference type="RefSeq" id="WP_071810227.1">
    <property type="nucleotide sequence ID" value="NZ_MEIA01000569.1"/>
</dbReference>
<accession>A0A1K0GJT4</accession>
<protein>
    <recommendedName>
        <fullName evidence="3">Solute-binding protein family 3/N-terminal domain-containing protein</fullName>
    </recommendedName>
</protein>
<evidence type="ECO:0000313" key="5">
    <source>
        <dbReference type="Proteomes" id="UP000182486"/>
    </source>
</evidence>
<evidence type="ECO:0000313" key="4">
    <source>
        <dbReference type="EMBL" id="OJF09443.1"/>
    </source>
</evidence>
<dbReference type="PANTHER" id="PTHR35936:SF17">
    <property type="entry name" value="ARGININE-BINDING EXTRACELLULAR PROTEIN ARTP"/>
    <property type="match status" value="1"/>
</dbReference>
<dbReference type="Proteomes" id="UP000182486">
    <property type="component" value="Unassembled WGS sequence"/>
</dbReference>
<reference evidence="4 5" key="1">
    <citation type="submission" date="2016-09" db="EMBL/GenBank/DDBJ databases">
        <title>Couchioplanes caeruleus draft genome sequence.</title>
        <authorList>
            <person name="Sheehan J."/>
            <person name="Caffrey P."/>
        </authorList>
    </citation>
    <scope>NUCLEOTIDE SEQUENCE [LARGE SCALE GENOMIC DNA]</scope>
    <source>
        <strain evidence="4 5">DSM 43634</strain>
    </source>
</reference>
<proteinExistence type="predicted"/>